<comment type="caution">
    <text evidence="2">The sequence shown here is derived from an EMBL/GenBank/DDBJ whole genome shotgun (WGS) entry which is preliminary data.</text>
</comment>
<evidence type="ECO:0000256" key="1">
    <source>
        <dbReference type="SAM" id="MobiDB-lite"/>
    </source>
</evidence>
<accession>A0AAE1NY82</accession>
<dbReference type="EMBL" id="JAWZYT010003412">
    <property type="protein sequence ID" value="KAK4298545.1"/>
    <property type="molecule type" value="Genomic_DNA"/>
</dbReference>
<feature type="region of interest" description="Disordered" evidence="1">
    <location>
        <begin position="1"/>
        <end position="101"/>
    </location>
</feature>
<keyword evidence="3" id="KW-1185">Reference proteome</keyword>
<name>A0AAE1NY82_9EUCA</name>
<gene>
    <name evidence="2" type="ORF">Pmani_029117</name>
</gene>
<dbReference type="Proteomes" id="UP001292094">
    <property type="component" value="Unassembled WGS sequence"/>
</dbReference>
<organism evidence="2 3">
    <name type="scientific">Petrolisthes manimaculis</name>
    <dbReference type="NCBI Taxonomy" id="1843537"/>
    <lineage>
        <taxon>Eukaryota</taxon>
        <taxon>Metazoa</taxon>
        <taxon>Ecdysozoa</taxon>
        <taxon>Arthropoda</taxon>
        <taxon>Crustacea</taxon>
        <taxon>Multicrustacea</taxon>
        <taxon>Malacostraca</taxon>
        <taxon>Eumalacostraca</taxon>
        <taxon>Eucarida</taxon>
        <taxon>Decapoda</taxon>
        <taxon>Pleocyemata</taxon>
        <taxon>Anomura</taxon>
        <taxon>Galatheoidea</taxon>
        <taxon>Porcellanidae</taxon>
        <taxon>Petrolisthes</taxon>
    </lineage>
</organism>
<feature type="compositionally biased region" description="Polar residues" evidence="1">
    <location>
        <begin position="51"/>
        <end position="101"/>
    </location>
</feature>
<dbReference type="AlphaFoldDB" id="A0AAE1NY82"/>
<reference evidence="2" key="1">
    <citation type="submission" date="2023-11" db="EMBL/GenBank/DDBJ databases">
        <title>Genome assemblies of two species of porcelain crab, Petrolisthes cinctipes and Petrolisthes manimaculis (Anomura: Porcellanidae).</title>
        <authorList>
            <person name="Angst P."/>
        </authorList>
    </citation>
    <scope>NUCLEOTIDE SEQUENCE</scope>
    <source>
        <strain evidence="2">PB745_02</strain>
        <tissue evidence="2">Gill</tissue>
    </source>
</reference>
<protein>
    <submittedName>
        <fullName evidence="2">Uncharacterized protein</fullName>
    </submittedName>
</protein>
<evidence type="ECO:0000313" key="3">
    <source>
        <dbReference type="Proteomes" id="UP001292094"/>
    </source>
</evidence>
<proteinExistence type="predicted"/>
<sequence>MPVRHSRSQPQPWMGCGGMEKDGVKVVPSQHSLHNTDPPHILSSSKRHLTTHSSVTSQHFPLYSQITPVTSHQSPHTSHLTPVTSHQSPHTSHDTWLTHTS</sequence>
<evidence type="ECO:0000313" key="2">
    <source>
        <dbReference type="EMBL" id="KAK4298545.1"/>
    </source>
</evidence>